<dbReference type="EMBL" id="JACWMY010000013">
    <property type="protein sequence ID" value="MBD1366581.1"/>
    <property type="molecule type" value="Genomic_DNA"/>
</dbReference>
<dbReference type="RefSeq" id="WP_191191221.1">
    <property type="nucleotide sequence ID" value="NZ_JACWMY010000013.1"/>
</dbReference>
<proteinExistence type="predicted"/>
<keyword evidence="2" id="KW-1185">Reference proteome</keyword>
<comment type="caution">
    <text evidence="1">The sequence shown here is derived from an EMBL/GenBank/DDBJ whole genome shotgun (WGS) entry which is preliminary data.</text>
</comment>
<dbReference type="InterPro" id="IPR018490">
    <property type="entry name" value="cNMP-bd_dom_sf"/>
</dbReference>
<evidence type="ECO:0000313" key="1">
    <source>
        <dbReference type="EMBL" id="MBD1366581.1"/>
    </source>
</evidence>
<evidence type="ECO:0000313" key="2">
    <source>
        <dbReference type="Proteomes" id="UP000606600"/>
    </source>
</evidence>
<protein>
    <submittedName>
        <fullName evidence="1">Uncharacterized protein</fullName>
    </submittedName>
</protein>
<name>A0ABR7WWB9_9SPHI</name>
<dbReference type="Proteomes" id="UP000606600">
    <property type="component" value="Unassembled WGS sequence"/>
</dbReference>
<reference evidence="1 2" key="1">
    <citation type="submission" date="2020-09" db="EMBL/GenBank/DDBJ databases">
        <title>Novel species of Mucilaginibacter isolated from a glacier on the Tibetan Plateau.</title>
        <authorList>
            <person name="Liu Q."/>
            <person name="Xin Y.-H."/>
        </authorList>
    </citation>
    <scope>NUCLEOTIDE SEQUENCE [LARGE SCALE GENOMIC DNA]</scope>
    <source>
        <strain evidence="1 2">ZT4R22</strain>
    </source>
</reference>
<dbReference type="Gene3D" id="2.60.120.10">
    <property type="entry name" value="Jelly Rolls"/>
    <property type="match status" value="1"/>
</dbReference>
<dbReference type="SUPFAM" id="SSF51206">
    <property type="entry name" value="cAMP-binding domain-like"/>
    <property type="match status" value="1"/>
</dbReference>
<dbReference type="InterPro" id="IPR014710">
    <property type="entry name" value="RmlC-like_jellyroll"/>
</dbReference>
<sequence>MKPAELEKRINELLEVLHAMVPVSPGFRSDVNSLPTAQLSAAKEVILLPPAYARYVWYSVDVWLIASLEDENGNDRVIRIYGPGQIFTDSLSFFKAKPSNLKLTVLTKGTLLSLKRSAIIELKKHQETHELVTYILLVEQQVEAWRTRVMGLHDKDKVATFAAVYPMNKIPNKYGASFLNMVPANYSREKAAYNARNKD</sequence>
<organism evidence="1 2">
    <name type="scientific">Mucilaginibacter pankratovii</name>
    <dbReference type="NCBI Taxonomy" id="2772110"/>
    <lineage>
        <taxon>Bacteria</taxon>
        <taxon>Pseudomonadati</taxon>
        <taxon>Bacteroidota</taxon>
        <taxon>Sphingobacteriia</taxon>
        <taxon>Sphingobacteriales</taxon>
        <taxon>Sphingobacteriaceae</taxon>
        <taxon>Mucilaginibacter</taxon>
    </lineage>
</organism>
<accession>A0ABR7WWB9</accession>
<gene>
    <name evidence="1" type="ORF">IDJ77_22395</name>
</gene>